<name>A0ACB7ZLY9_9ERIC</name>
<comment type="caution">
    <text evidence="1">The sequence shown here is derived from an EMBL/GenBank/DDBJ whole genome shotgun (WGS) entry which is preliminary data.</text>
</comment>
<dbReference type="Proteomes" id="UP000828048">
    <property type="component" value="Chromosome 9"/>
</dbReference>
<gene>
    <name evidence="1" type="ORF">Vadar_022935</name>
</gene>
<evidence type="ECO:0000313" key="2">
    <source>
        <dbReference type="Proteomes" id="UP000828048"/>
    </source>
</evidence>
<dbReference type="EMBL" id="CM037159">
    <property type="protein sequence ID" value="KAH7866629.1"/>
    <property type="molecule type" value="Genomic_DNA"/>
</dbReference>
<sequence length="85" mass="9315">MAPTAAMLMLGYNSNPSSTSQAPSPNSSVFQIKATAVKWVSDRNPISEGKPKARGRSMLDDETSFPSSDSALERKFQQDLQFSCW</sequence>
<proteinExistence type="predicted"/>
<reference evidence="1 2" key="1">
    <citation type="journal article" date="2021" name="Hortic Res">
        <title>High-quality reference genome and annotation aids understanding of berry development for evergreen blueberry (Vaccinium darrowii).</title>
        <authorList>
            <person name="Yu J."/>
            <person name="Hulse-Kemp A.M."/>
            <person name="Babiker E."/>
            <person name="Staton M."/>
        </authorList>
    </citation>
    <scope>NUCLEOTIDE SEQUENCE [LARGE SCALE GENOMIC DNA]</scope>
    <source>
        <strain evidence="2">cv. NJ 8807/NJ 8810</strain>
        <tissue evidence="1">Young leaf</tissue>
    </source>
</reference>
<protein>
    <submittedName>
        <fullName evidence="1">Uncharacterized protein</fullName>
    </submittedName>
</protein>
<evidence type="ECO:0000313" key="1">
    <source>
        <dbReference type="EMBL" id="KAH7866629.1"/>
    </source>
</evidence>
<organism evidence="1 2">
    <name type="scientific">Vaccinium darrowii</name>
    <dbReference type="NCBI Taxonomy" id="229202"/>
    <lineage>
        <taxon>Eukaryota</taxon>
        <taxon>Viridiplantae</taxon>
        <taxon>Streptophyta</taxon>
        <taxon>Embryophyta</taxon>
        <taxon>Tracheophyta</taxon>
        <taxon>Spermatophyta</taxon>
        <taxon>Magnoliopsida</taxon>
        <taxon>eudicotyledons</taxon>
        <taxon>Gunneridae</taxon>
        <taxon>Pentapetalae</taxon>
        <taxon>asterids</taxon>
        <taxon>Ericales</taxon>
        <taxon>Ericaceae</taxon>
        <taxon>Vaccinioideae</taxon>
        <taxon>Vaccinieae</taxon>
        <taxon>Vaccinium</taxon>
    </lineage>
</organism>
<accession>A0ACB7ZLY9</accession>
<keyword evidence="2" id="KW-1185">Reference proteome</keyword>